<keyword evidence="1" id="KW-0812">Transmembrane</keyword>
<dbReference type="Proteomes" id="UP000228920">
    <property type="component" value="Unassembled WGS sequence"/>
</dbReference>
<accession>A0A2M7TIR3</accession>
<evidence type="ECO:0000313" key="3">
    <source>
        <dbReference type="Proteomes" id="UP000228920"/>
    </source>
</evidence>
<keyword evidence="1" id="KW-1133">Transmembrane helix</keyword>
<organism evidence="2 3">
    <name type="scientific">candidate division WWE3 bacterium CG_4_10_14_0_2_um_filter_41_14</name>
    <dbReference type="NCBI Taxonomy" id="1975072"/>
    <lineage>
        <taxon>Bacteria</taxon>
        <taxon>Katanobacteria</taxon>
    </lineage>
</organism>
<keyword evidence="1" id="KW-0472">Membrane</keyword>
<dbReference type="EMBL" id="PFNL01000103">
    <property type="protein sequence ID" value="PIZ46325.1"/>
    <property type="molecule type" value="Genomic_DNA"/>
</dbReference>
<protein>
    <submittedName>
        <fullName evidence="2">Uncharacterized protein</fullName>
    </submittedName>
</protein>
<name>A0A2M7TIR3_UNCKA</name>
<proteinExistence type="predicted"/>
<evidence type="ECO:0000256" key="1">
    <source>
        <dbReference type="SAM" id="Phobius"/>
    </source>
</evidence>
<evidence type="ECO:0000313" key="2">
    <source>
        <dbReference type="EMBL" id="PIZ46325.1"/>
    </source>
</evidence>
<sequence length="76" mass="8397">MVALLLGAVIPAAVTFGARVISNYFELGWPIRIITVTSAISVWITLGIFLAVEHRANKARMRSIGSTIIYDPPHRY</sequence>
<reference evidence="3" key="1">
    <citation type="submission" date="2017-09" db="EMBL/GenBank/DDBJ databases">
        <title>Depth-based differentiation of microbial function through sediment-hosted aquifers and enrichment of novel symbionts in the deep terrestrial subsurface.</title>
        <authorList>
            <person name="Probst A.J."/>
            <person name="Ladd B."/>
            <person name="Jarett J.K."/>
            <person name="Geller-Mcgrath D.E."/>
            <person name="Sieber C.M.K."/>
            <person name="Emerson J.B."/>
            <person name="Anantharaman K."/>
            <person name="Thomas B.C."/>
            <person name="Malmstrom R."/>
            <person name="Stieglmeier M."/>
            <person name="Klingl A."/>
            <person name="Woyke T."/>
            <person name="Ryan C.M."/>
            <person name="Banfield J.F."/>
        </authorList>
    </citation>
    <scope>NUCLEOTIDE SEQUENCE [LARGE SCALE GENOMIC DNA]</scope>
</reference>
<gene>
    <name evidence="2" type="ORF">COY32_03470</name>
</gene>
<comment type="caution">
    <text evidence="2">The sequence shown here is derived from an EMBL/GenBank/DDBJ whole genome shotgun (WGS) entry which is preliminary data.</text>
</comment>
<dbReference type="AlphaFoldDB" id="A0A2M7TIR3"/>
<feature type="transmembrane region" description="Helical" evidence="1">
    <location>
        <begin position="33"/>
        <end position="52"/>
    </location>
</feature>